<keyword evidence="1" id="KW-0808">Transferase</keyword>
<dbReference type="Pfam" id="PF04816">
    <property type="entry name" value="TrmK"/>
    <property type="match status" value="1"/>
</dbReference>
<dbReference type="STRING" id="336988.NT96_00900"/>
<comment type="caution">
    <text evidence="1">The sequence shown here is derived from an EMBL/GenBank/DDBJ whole genome shotgun (WGS) entry which is preliminary data.</text>
</comment>
<dbReference type="eggNOG" id="COG2384">
    <property type="taxonomic scope" value="Bacteria"/>
</dbReference>
<dbReference type="InterPro" id="IPR006901">
    <property type="entry name" value="TrmK"/>
</dbReference>
<dbReference type="GO" id="GO:0032259">
    <property type="term" value="P:methylation"/>
    <property type="evidence" value="ECO:0007669"/>
    <property type="project" value="UniProtKB-KW"/>
</dbReference>
<evidence type="ECO:0000313" key="1">
    <source>
        <dbReference type="EMBL" id="EHN59533.1"/>
    </source>
</evidence>
<reference evidence="1 2" key="1">
    <citation type="journal article" date="2012" name="PLoS ONE">
        <title>Functional divergence in the genus oenococcus as predicted by genome sequencing of the newly-described species, Oenococcus kitaharae.</title>
        <authorList>
            <person name="Borneman A.R."/>
            <person name="McCarthy J.M."/>
            <person name="Chambers P.J."/>
            <person name="Bartowsky E.J."/>
        </authorList>
    </citation>
    <scope>NUCLEOTIDE SEQUENCE [LARGE SCALE GENOMIC DNA]</scope>
    <source>
        <strain evidence="2">DSM17330</strain>
    </source>
</reference>
<dbReference type="EMBL" id="AFVZ01000001">
    <property type="protein sequence ID" value="EHN59533.1"/>
    <property type="molecule type" value="Genomic_DNA"/>
</dbReference>
<dbReference type="Gene3D" id="1.10.287.1890">
    <property type="match status" value="1"/>
</dbReference>
<proteinExistence type="predicted"/>
<keyword evidence="2" id="KW-1185">Reference proteome</keyword>
<keyword evidence="1" id="KW-0489">Methyltransferase</keyword>
<dbReference type="RefSeq" id="WP_007746503.1">
    <property type="nucleotide sequence ID" value="NZ_CM001398.1"/>
</dbReference>
<dbReference type="GO" id="GO:0160105">
    <property type="term" value="F:tRNA (adenine(22)-N1)-methyltransferase activity"/>
    <property type="evidence" value="ECO:0007669"/>
    <property type="project" value="InterPro"/>
</dbReference>
<dbReference type="AlphaFoldDB" id="G9WH44"/>
<organism evidence="1 2">
    <name type="scientific">Oenococcus kitaharae DSM 17330</name>
    <dbReference type="NCBI Taxonomy" id="1045004"/>
    <lineage>
        <taxon>Bacteria</taxon>
        <taxon>Bacillati</taxon>
        <taxon>Bacillota</taxon>
        <taxon>Bacilli</taxon>
        <taxon>Lactobacillales</taxon>
        <taxon>Lactobacillaceae</taxon>
        <taxon>Oenococcus</taxon>
    </lineage>
</organism>
<protein>
    <submittedName>
        <fullName evidence="1">Putative tRNA-m1A22 methylase</fullName>
    </submittedName>
</protein>
<dbReference type="PATRIC" id="fig|1045004.4.peg.1425"/>
<gene>
    <name evidence="1" type="ORF">OKIT_1450</name>
</gene>
<dbReference type="SUPFAM" id="SSF53335">
    <property type="entry name" value="S-adenosyl-L-methionine-dependent methyltransferases"/>
    <property type="match status" value="1"/>
</dbReference>
<dbReference type="Gene3D" id="3.40.50.150">
    <property type="entry name" value="Vaccinia Virus protein VP39"/>
    <property type="match status" value="1"/>
</dbReference>
<name>G9WH44_9LACO</name>
<sequence length="230" mass="25909">MAKLSDRLMAIYRLIPNGARVADIGTDHAAIPIALLETAKSPFIIASDVRKGPLFSAQEQIELADLDNPQQIELRLGSGLSVLQEDDDIDTIVMAGMGGELIAKLIEKIPTFLADSLLILQANNEEGMVREVIIQQKRTITDEKIIQEGRHFYEIIVSCAAGKPKTLTNRQMKFGPFLLEQNSDVFRLKWQKKRKHLANIKKILEESKQQGSLRYDSLQEEIKEIDEVLM</sequence>
<dbReference type="PANTHER" id="PTHR38451:SF1">
    <property type="entry name" value="TRNA (ADENINE(22)-N(1))-METHYLTRANSFERASE"/>
    <property type="match status" value="1"/>
</dbReference>
<accession>G9WH44</accession>
<dbReference type="PANTHER" id="PTHR38451">
    <property type="entry name" value="TRNA (ADENINE(22)-N(1))-METHYLTRANSFERASE"/>
    <property type="match status" value="1"/>
</dbReference>
<dbReference type="InterPro" id="IPR029063">
    <property type="entry name" value="SAM-dependent_MTases_sf"/>
</dbReference>
<dbReference type="OrthoDB" id="5881184at2"/>
<dbReference type="PIRSF" id="PIRSF018637">
    <property type="entry name" value="TrmK"/>
    <property type="match status" value="1"/>
</dbReference>
<evidence type="ECO:0000313" key="2">
    <source>
        <dbReference type="Proteomes" id="UP000004959"/>
    </source>
</evidence>
<dbReference type="HOGENOM" id="CLU_071037_0_1_9"/>
<dbReference type="Proteomes" id="UP000004959">
    <property type="component" value="Chromosome"/>
</dbReference>